<organism evidence="2 3">
    <name type="scientific">Acrocarpospora corrugata</name>
    <dbReference type="NCBI Taxonomy" id="35763"/>
    <lineage>
        <taxon>Bacteria</taxon>
        <taxon>Bacillati</taxon>
        <taxon>Actinomycetota</taxon>
        <taxon>Actinomycetes</taxon>
        <taxon>Streptosporangiales</taxon>
        <taxon>Streptosporangiaceae</taxon>
        <taxon>Acrocarpospora</taxon>
    </lineage>
</organism>
<name>A0A5M3VWT8_9ACTN</name>
<sequence>MLKPAYPIETPRLLLRPFETDDVPAAHAFHSLPEVTRYLYWEPRDLDKVRASVEEKSQVRELTDAGQVLALAVCERATGALVGESLLFWHSREHRQGEIGYMFHPAHHGKGYATEAARQMLRLGFDGLELHRITARADGRNAASARVMERLGMRKEAHLIENEMVKGEWTDEIVYAMLRREWDELP</sequence>
<dbReference type="OrthoDB" id="9132139at2"/>
<gene>
    <name evidence="2" type="ORF">Acor_09310</name>
</gene>
<evidence type="ECO:0000259" key="1">
    <source>
        <dbReference type="PROSITE" id="PS51186"/>
    </source>
</evidence>
<dbReference type="EMBL" id="BLAD01000038">
    <property type="protein sequence ID" value="GER98867.1"/>
    <property type="molecule type" value="Genomic_DNA"/>
</dbReference>
<dbReference type="PANTHER" id="PTHR43792:SF1">
    <property type="entry name" value="N-ACETYLTRANSFERASE DOMAIN-CONTAINING PROTEIN"/>
    <property type="match status" value="1"/>
</dbReference>
<comment type="caution">
    <text evidence="2">The sequence shown here is derived from an EMBL/GenBank/DDBJ whole genome shotgun (WGS) entry which is preliminary data.</text>
</comment>
<reference evidence="2 3" key="1">
    <citation type="submission" date="2019-10" db="EMBL/GenBank/DDBJ databases">
        <title>Whole genome shotgun sequence of Acrocarpospora corrugata NBRC 13972.</title>
        <authorList>
            <person name="Ichikawa N."/>
            <person name="Kimura A."/>
            <person name="Kitahashi Y."/>
            <person name="Komaki H."/>
            <person name="Oguchi A."/>
        </authorList>
    </citation>
    <scope>NUCLEOTIDE SEQUENCE [LARGE SCALE GENOMIC DNA]</scope>
    <source>
        <strain evidence="2 3">NBRC 13972</strain>
    </source>
</reference>
<dbReference type="InterPro" id="IPR000182">
    <property type="entry name" value="GNAT_dom"/>
</dbReference>
<protein>
    <submittedName>
        <fullName evidence="2">N-acetyltransferase</fullName>
    </submittedName>
</protein>
<accession>A0A5M3VWT8</accession>
<dbReference type="PANTHER" id="PTHR43792">
    <property type="entry name" value="GNAT FAMILY, PUTATIVE (AFU_ORTHOLOGUE AFUA_3G00765)-RELATED-RELATED"/>
    <property type="match status" value="1"/>
</dbReference>
<dbReference type="AlphaFoldDB" id="A0A5M3VWT8"/>
<keyword evidence="2" id="KW-0808">Transferase</keyword>
<dbReference type="GO" id="GO:0016747">
    <property type="term" value="F:acyltransferase activity, transferring groups other than amino-acyl groups"/>
    <property type="evidence" value="ECO:0007669"/>
    <property type="project" value="InterPro"/>
</dbReference>
<proteinExistence type="predicted"/>
<evidence type="ECO:0000313" key="2">
    <source>
        <dbReference type="EMBL" id="GER98867.1"/>
    </source>
</evidence>
<feature type="domain" description="N-acetyltransferase" evidence="1">
    <location>
        <begin position="13"/>
        <end position="180"/>
    </location>
</feature>
<dbReference type="InterPro" id="IPR016181">
    <property type="entry name" value="Acyl_CoA_acyltransferase"/>
</dbReference>
<dbReference type="PROSITE" id="PS51186">
    <property type="entry name" value="GNAT"/>
    <property type="match status" value="1"/>
</dbReference>
<keyword evidence="3" id="KW-1185">Reference proteome</keyword>
<dbReference type="CDD" id="cd04301">
    <property type="entry name" value="NAT_SF"/>
    <property type="match status" value="1"/>
</dbReference>
<dbReference type="InterPro" id="IPR051531">
    <property type="entry name" value="N-acetyltransferase"/>
</dbReference>
<dbReference type="Pfam" id="PF13302">
    <property type="entry name" value="Acetyltransf_3"/>
    <property type="match status" value="1"/>
</dbReference>
<dbReference type="Gene3D" id="3.40.630.30">
    <property type="match status" value="1"/>
</dbReference>
<dbReference type="SUPFAM" id="SSF55729">
    <property type="entry name" value="Acyl-CoA N-acyltransferases (Nat)"/>
    <property type="match status" value="1"/>
</dbReference>
<evidence type="ECO:0000313" key="3">
    <source>
        <dbReference type="Proteomes" id="UP000334990"/>
    </source>
</evidence>
<dbReference type="Proteomes" id="UP000334990">
    <property type="component" value="Unassembled WGS sequence"/>
</dbReference>
<dbReference type="RefSeq" id="WP_155335307.1">
    <property type="nucleotide sequence ID" value="NZ_BAAABN010000042.1"/>
</dbReference>